<evidence type="ECO:0000313" key="2">
    <source>
        <dbReference type="Proteomes" id="UP000054988"/>
    </source>
</evidence>
<protein>
    <submittedName>
        <fullName evidence="1">Uncharacterized protein</fullName>
    </submittedName>
</protein>
<evidence type="ECO:0000313" key="1">
    <source>
        <dbReference type="EMBL" id="KTB35279.1"/>
    </source>
</evidence>
<accession>A0A0W0FFZ7</accession>
<reference evidence="1 2" key="1">
    <citation type="submission" date="2015-12" db="EMBL/GenBank/DDBJ databases">
        <title>Draft genome sequence of Moniliophthora roreri, the causal agent of frosty pod rot of cacao.</title>
        <authorList>
            <person name="Aime M.C."/>
            <person name="Diaz-Valderrama J.R."/>
            <person name="Kijpornyongpan T."/>
            <person name="Phillips-Mora W."/>
        </authorList>
    </citation>
    <scope>NUCLEOTIDE SEQUENCE [LARGE SCALE GENOMIC DNA]</scope>
    <source>
        <strain evidence="1 2">MCA 2952</strain>
    </source>
</reference>
<comment type="caution">
    <text evidence="1">The sequence shown here is derived from an EMBL/GenBank/DDBJ whole genome shotgun (WGS) entry which is preliminary data.</text>
</comment>
<gene>
    <name evidence="1" type="ORF">WG66_12146</name>
</gene>
<dbReference type="EMBL" id="LATX01001994">
    <property type="protein sequence ID" value="KTB35279.1"/>
    <property type="molecule type" value="Genomic_DNA"/>
</dbReference>
<dbReference type="AlphaFoldDB" id="A0A0W0FFZ7"/>
<dbReference type="Proteomes" id="UP000054988">
    <property type="component" value="Unassembled WGS sequence"/>
</dbReference>
<organism evidence="1 2">
    <name type="scientific">Moniliophthora roreri</name>
    <name type="common">Frosty pod rot fungus</name>
    <name type="synonym">Monilia roreri</name>
    <dbReference type="NCBI Taxonomy" id="221103"/>
    <lineage>
        <taxon>Eukaryota</taxon>
        <taxon>Fungi</taxon>
        <taxon>Dikarya</taxon>
        <taxon>Basidiomycota</taxon>
        <taxon>Agaricomycotina</taxon>
        <taxon>Agaricomycetes</taxon>
        <taxon>Agaricomycetidae</taxon>
        <taxon>Agaricales</taxon>
        <taxon>Marasmiineae</taxon>
        <taxon>Marasmiaceae</taxon>
        <taxon>Moniliophthora</taxon>
    </lineage>
</organism>
<name>A0A0W0FFZ7_MONRR</name>
<sequence length="102" mass="11657">MHPTNLILFNCSLLDIVVSPIRNQIILLSFSLLMPWTESGWGKRVEVRLGGTASIRCSCMSSSHRYFIKMLFSLTGAVMRENLEREKTITQDACYLMPLAFR</sequence>
<proteinExistence type="predicted"/>